<dbReference type="HOGENOM" id="CLU_160936_0_0_1"/>
<dbReference type="RefSeq" id="NP_001131657.1">
    <property type="nucleotide sequence ID" value="NM_001138185.1"/>
</dbReference>
<accession>B4FDI0</accession>
<organism evidence="1">
    <name type="scientific">Zea mays</name>
    <name type="common">Maize</name>
    <dbReference type="NCBI Taxonomy" id="4577"/>
    <lineage>
        <taxon>Eukaryota</taxon>
        <taxon>Viridiplantae</taxon>
        <taxon>Streptophyta</taxon>
        <taxon>Embryophyta</taxon>
        <taxon>Tracheophyta</taxon>
        <taxon>Spermatophyta</taxon>
        <taxon>Magnoliopsida</taxon>
        <taxon>Liliopsida</taxon>
        <taxon>Poales</taxon>
        <taxon>Poaceae</taxon>
        <taxon>PACMAD clade</taxon>
        <taxon>Panicoideae</taxon>
        <taxon>Andropogonodae</taxon>
        <taxon>Andropogoneae</taxon>
        <taxon>Tripsacinae</taxon>
        <taxon>Zea</taxon>
    </lineage>
</organism>
<proteinExistence type="evidence at transcript level"/>
<evidence type="ECO:0000313" key="1">
    <source>
        <dbReference type="EMBL" id="ACF80173.1"/>
    </source>
</evidence>
<protein>
    <submittedName>
        <fullName evidence="1">Uncharacterized protein</fullName>
    </submittedName>
</protein>
<name>B4FDI0_MAIZE</name>
<dbReference type="AlphaFoldDB" id="B4FDI0"/>
<sequence>MARLKLLPARAKFSARPVCAPLYLSPWRSSLPLLGFPFRTAPPRLTPSTSPTRQASCSPLRSAQLPLSVPSRDAPWRLACSGSEAGRPVCSTVSCHKTPTPSSPAVPRMSCLLWSALVVGIVDCRFRQ</sequence>
<dbReference type="GeneID" id="100193017"/>
<reference evidence="1" key="1">
    <citation type="journal article" date="2009" name="PLoS Genet.">
        <title>Sequencing, mapping, and analysis of 27,455 maize full-length cDNAs.</title>
        <authorList>
            <person name="Soderlund C."/>
            <person name="Descour A."/>
            <person name="Kudrna D."/>
            <person name="Bomhoff M."/>
            <person name="Boyd L."/>
            <person name="Currie J."/>
            <person name="Angelova A."/>
            <person name="Collura K."/>
            <person name="Wissotski M."/>
            <person name="Ashley E."/>
            <person name="Morrow D."/>
            <person name="Fernandes J."/>
            <person name="Walbot V."/>
            <person name="Yu Y."/>
        </authorList>
    </citation>
    <scope>NUCLEOTIDE SEQUENCE</scope>
    <source>
        <strain evidence="1">B73</strain>
    </source>
</reference>
<dbReference type="EMBL" id="BT035168">
    <property type="protein sequence ID" value="ACF80173.1"/>
    <property type="molecule type" value="mRNA"/>
</dbReference>
<dbReference type="KEGG" id="zma:100193017"/>